<accession>A0A1R0GX27</accession>
<dbReference type="Proteomes" id="UP000187455">
    <property type="component" value="Unassembled WGS sequence"/>
</dbReference>
<reference evidence="1 2" key="1">
    <citation type="journal article" date="2016" name="Mol. Biol. Evol.">
        <title>Genome-Wide Survey of Gut Fungi (Harpellales) Reveals the First Horizontally Transferred Ubiquitin Gene from a Mosquito Host.</title>
        <authorList>
            <person name="Wang Y."/>
            <person name="White M.M."/>
            <person name="Kvist S."/>
            <person name="Moncalvo J.M."/>
        </authorList>
    </citation>
    <scope>NUCLEOTIDE SEQUENCE [LARGE SCALE GENOMIC DNA]</scope>
    <source>
        <strain evidence="1 2">ALG-7-W6</strain>
    </source>
</reference>
<comment type="caution">
    <text evidence="1">The sequence shown here is derived from an EMBL/GenBank/DDBJ whole genome shotgun (WGS) entry which is preliminary data.</text>
</comment>
<evidence type="ECO:0000313" key="2">
    <source>
        <dbReference type="Proteomes" id="UP000187455"/>
    </source>
</evidence>
<dbReference type="EMBL" id="LSSL01002498">
    <property type="protein sequence ID" value="OLY81395.1"/>
    <property type="molecule type" value="Genomic_DNA"/>
</dbReference>
<gene>
    <name evidence="1" type="ORF">AYI68_g4500</name>
</gene>
<sequence length="32" mass="3969">MFRLPPKEFSNYPQPEFIEIRKFFFMSELIGE</sequence>
<protein>
    <submittedName>
        <fullName evidence="1">Uncharacterized protein</fullName>
    </submittedName>
</protein>
<feature type="non-terminal residue" evidence="1">
    <location>
        <position position="32"/>
    </location>
</feature>
<dbReference type="AlphaFoldDB" id="A0A1R0GX27"/>
<name>A0A1R0GX27_9FUNG</name>
<evidence type="ECO:0000313" key="1">
    <source>
        <dbReference type="EMBL" id="OLY81395.1"/>
    </source>
</evidence>
<proteinExistence type="predicted"/>
<organism evidence="1 2">
    <name type="scientific">Smittium mucronatum</name>
    <dbReference type="NCBI Taxonomy" id="133383"/>
    <lineage>
        <taxon>Eukaryota</taxon>
        <taxon>Fungi</taxon>
        <taxon>Fungi incertae sedis</taxon>
        <taxon>Zoopagomycota</taxon>
        <taxon>Kickxellomycotina</taxon>
        <taxon>Harpellomycetes</taxon>
        <taxon>Harpellales</taxon>
        <taxon>Legeriomycetaceae</taxon>
        <taxon>Smittium</taxon>
    </lineage>
</organism>
<keyword evidence="2" id="KW-1185">Reference proteome</keyword>